<name>A0A855EQS3_9ENTR</name>
<dbReference type="Gene3D" id="3.40.50.2000">
    <property type="entry name" value="Glycogen Phosphorylase B"/>
    <property type="match status" value="1"/>
</dbReference>
<dbReference type="PANTHER" id="PTHR21197">
    <property type="entry name" value="UDP-GALACTOPYRANOSE MUTASE"/>
    <property type="match status" value="1"/>
</dbReference>
<dbReference type="SUPFAM" id="SSF51445">
    <property type="entry name" value="(Trans)glycosidases"/>
    <property type="match status" value="1"/>
</dbReference>
<dbReference type="GO" id="GO:0008767">
    <property type="term" value="F:UDP-galactopyranose mutase activity"/>
    <property type="evidence" value="ECO:0007669"/>
    <property type="project" value="TreeGrafter"/>
</dbReference>
<dbReference type="SUPFAM" id="SSF53756">
    <property type="entry name" value="UDP-Glycosyltransferase/glycogen phosphorylase"/>
    <property type="match status" value="1"/>
</dbReference>
<dbReference type="GO" id="GO:0005829">
    <property type="term" value="C:cytosol"/>
    <property type="evidence" value="ECO:0007669"/>
    <property type="project" value="TreeGrafter"/>
</dbReference>
<dbReference type="Pfam" id="PF13692">
    <property type="entry name" value="Glyco_trans_1_4"/>
    <property type="match status" value="1"/>
</dbReference>
<dbReference type="GO" id="GO:0050660">
    <property type="term" value="F:flavin adenine dinucleotide binding"/>
    <property type="evidence" value="ECO:0007669"/>
    <property type="project" value="TreeGrafter"/>
</dbReference>
<dbReference type="EMBL" id="PDLK01000002">
    <property type="protein sequence ID" value="PHH04201.1"/>
    <property type="molecule type" value="Genomic_DNA"/>
</dbReference>
<gene>
    <name evidence="1" type="ORF">CRX53_09565</name>
</gene>
<dbReference type="AlphaFoldDB" id="A0A855EQS3"/>
<accession>A0A855EQS3</accession>
<dbReference type="InterPro" id="IPR036188">
    <property type="entry name" value="FAD/NAD-bd_sf"/>
</dbReference>
<dbReference type="InterPro" id="IPR017853">
    <property type="entry name" value="GH"/>
</dbReference>
<organism evidence="1 2">
    <name type="scientific">Leclercia adecarboxylata</name>
    <dbReference type="NCBI Taxonomy" id="83655"/>
    <lineage>
        <taxon>Bacteria</taxon>
        <taxon>Pseudomonadati</taxon>
        <taxon>Pseudomonadota</taxon>
        <taxon>Gammaproteobacteria</taxon>
        <taxon>Enterobacterales</taxon>
        <taxon>Enterobacteriaceae</taxon>
        <taxon>Leclercia</taxon>
    </lineage>
</organism>
<comment type="caution">
    <text evidence="1">The sequence shown here is derived from an EMBL/GenBank/DDBJ whole genome shotgun (WGS) entry which is preliminary data.</text>
</comment>
<evidence type="ECO:0000313" key="1">
    <source>
        <dbReference type="EMBL" id="PHH04201.1"/>
    </source>
</evidence>
<dbReference type="PANTHER" id="PTHR21197:SF0">
    <property type="entry name" value="UDP-GALACTOPYRANOSE MUTASE"/>
    <property type="match status" value="1"/>
</dbReference>
<dbReference type="SUPFAM" id="SSF51905">
    <property type="entry name" value="FAD/NAD(P)-binding domain"/>
    <property type="match status" value="1"/>
</dbReference>
<dbReference type="RefSeq" id="WP_032618099.1">
    <property type="nucleotide sequence ID" value="NZ_CP083630.1"/>
</dbReference>
<reference evidence="2" key="1">
    <citation type="submission" date="2017-09" db="EMBL/GenBank/DDBJ databases">
        <title>FDA dAtabase for Regulatory Grade micrObial Sequences (FDA-ARGOS): Supporting development and validation of Infectious Disease Dx tests.</title>
        <authorList>
            <person name="Minogue T."/>
            <person name="Wolcott M."/>
            <person name="Wasieloski L."/>
            <person name="Aguilar W."/>
            <person name="Moore D."/>
            <person name="Tallon L."/>
            <person name="Sadzewicz L."/>
            <person name="Ott S."/>
            <person name="Zhao X."/>
            <person name="Nagaraj S."/>
            <person name="Vavikolanu K."/>
            <person name="Aluvathingal J."/>
            <person name="Nadendla S."/>
            <person name="Sichtig H."/>
        </authorList>
    </citation>
    <scope>NUCLEOTIDE SEQUENCE [LARGE SCALE GENOMIC DNA]</scope>
    <source>
        <strain evidence="2">FDAARGOS_404</strain>
    </source>
</reference>
<dbReference type="Gene3D" id="3.50.50.60">
    <property type="entry name" value="FAD/NAD(P)-binding domain"/>
    <property type="match status" value="1"/>
</dbReference>
<proteinExistence type="predicted"/>
<dbReference type="Gene3D" id="3.20.20.80">
    <property type="entry name" value="Glycosidases"/>
    <property type="match status" value="1"/>
</dbReference>
<dbReference type="Pfam" id="PF13450">
    <property type="entry name" value="NAD_binding_8"/>
    <property type="match status" value="1"/>
</dbReference>
<evidence type="ECO:0000313" key="2">
    <source>
        <dbReference type="Proteomes" id="UP000222768"/>
    </source>
</evidence>
<sequence length="1266" mass="141522">MPIFNSFWQAGFEGADFVTRQGHALSMDDITGHGSRHLEDYRALSLFNIATVRESVGWRLADKSGGYDFSAVAAKMVSAKEHGVQICWTICHYGWPDDIDFFSDEFVTRFARLCGALAAFLRPWYQEPPVYSPINEISFTAWGIAVGLFPASLGQDMDGMQIKRQLVRAAIAACDAIWAADPRARMLHCDPIVHLISPDNDPTVEQETEALRTAQFQAWDMLAGRLEPELGGHPRYLDLIGANYYHDNQWMTGNNQRLAWHLGDSRRRRLHTMLQELYERYHRPILLAETSHVGSGRGAWINDVASEVAQAQLAGVELTGICLYPIIDRPDWENNAVWHHCGLWDIAPDKARHLNTVYAHALKQTQARLEHFQRPSGALTFTGTEESDMKKIYVFSHLRWDFVFQRPQHLMTRLAQHYHIVFIEEPLYSADKPELKLSRPAPNVTVVQPHTPSTAPGFHDEQIAFLETLLTELREPDETPVVWFYTPMALPLLKVFTPAIVIYDCMDELAAFEKAPRQLLQRESALLTRADIVFTGGPSLYEARKGRHPNIHCFASSVDAVHFEQALDRGNHHPLQDDIPHPRLGYYGVIDERMDLSLIAALAESHPEWQIVMVGPVVKIDPATLPQRSNIHYCGMQPYQALPQFLAGWDVCLMPFALNESTRFISPTKVLEYMAAQLPVVSTAIADVEKPYSHVVAVAQDHAAFIAACEQALALPEETRKAQQQTMQSIVASTSWDKTVQSMHALIESAFSRYLDASAGSVAPGDSPSDEASSEPVLRLVPPKLAHSEVEECLILGAGPTGLSAAYHYGEGATLLERNTTVGGLCRSIQDKGFTFDYAGHIMFSADEDVLALYKTLLGDNIHWQIREAWVYTDGVYTRYPFQGSLYGLPATIVKECILGAIEARYGTGSDVQSMTTCTEKTAQGKHHHDCCADGAVPDYISADAAEKAPRKDSFEAFIYETWGKGIARHFAIPYNKKLWTVPLSEMETSWLGGRVPLPDLEQIIDGALNETAKPMGPNARFGYPLQGGFQALMNGFLPHIKGRIETGAEVSKIYANQRIVALADGRQYRYERMISTLVLPELIRLMGDEVPPEVRKAAKGLRHVSVRCVNLGIGRDNLTDKHWIYYAGKTIFHRIFVQGNASPFCSPPGGCGLTCEISYSPDKPLPVDGQALIDRCIKECIESGIISADDEIITANQIDIPYAYVIYDQNRKENVETIRKWLLLHGITLAGRYSEWEYYNSDHAFIAGKVAVEKVRGSAYRHSVS</sequence>
<dbReference type="Proteomes" id="UP000222768">
    <property type="component" value="Unassembled WGS sequence"/>
</dbReference>
<protein>
    <submittedName>
        <fullName evidence="1">Amine oxidase</fullName>
    </submittedName>
</protein>